<dbReference type="SMART" id="SM00360">
    <property type="entry name" value="RRM"/>
    <property type="match status" value="2"/>
</dbReference>
<dbReference type="InterPro" id="IPR035979">
    <property type="entry name" value="RBD_domain_sf"/>
</dbReference>
<proteinExistence type="predicted"/>
<keyword evidence="1" id="KW-0677">Repeat</keyword>
<dbReference type="PROSITE" id="PS50102">
    <property type="entry name" value="RRM"/>
    <property type="match status" value="2"/>
</dbReference>
<feature type="domain" description="RRM" evidence="4">
    <location>
        <begin position="58"/>
        <end position="132"/>
    </location>
</feature>
<gene>
    <name evidence="5" type="ORF">C5167_017017</name>
</gene>
<dbReference type="Pfam" id="PF00076">
    <property type="entry name" value="RRM_1"/>
    <property type="match status" value="2"/>
</dbReference>
<evidence type="ECO:0000313" key="6">
    <source>
        <dbReference type="Proteomes" id="UP000316621"/>
    </source>
</evidence>
<evidence type="ECO:0000259" key="4">
    <source>
        <dbReference type="PROSITE" id="PS50102"/>
    </source>
</evidence>
<dbReference type="OrthoDB" id="431068at2759"/>
<evidence type="ECO:0000256" key="2">
    <source>
        <dbReference type="ARBA" id="ARBA00022884"/>
    </source>
</evidence>
<dbReference type="InterPro" id="IPR050666">
    <property type="entry name" value="ESRP"/>
</dbReference>
<dbReference type="EMBL" id="CM010716">
    <property type="protein sequence ID" value="RZC48591.1"/>
    <property type="molecule type" value="Genomic_DNA"/>
</dbReference>
<dbReference type="InterPro" id="IPR012677">
    <property type="entry name" value="Nucleotide-bd_a/b_plait_sf"/>
</dbReference>
<evidence type="ECO:0000256" key="3">
    <source>
        <dbReference type="PROSITE-ProRule" id="PRU00176"/>
    </source>
</evidence>
<dbReference type="SUPFAM" id="SSF54928">
    <property type="entry name" value="RNA-binding domain, RBD"/>
    <property type="match status" value="2"/>
</dbReference>
<dbReference type="GO" id="GO:0003723">
    <property type="term" value="F:RNA binding"/>
    <property type="evidence" value="ECO:0007669"/>
    <property type="project" value="UniProtKB-UniRule"/>
</dbReference>
<organism evidence="5 6">
    <name type="scientific">Papaver somniferum</name>
    <name type="common">Opium poppy</name>
    <dbReference type="NCBI Taxonomy" id="3469"/>
    <lineage>
        <taxon>Eukaryota</taxon>
        <taxon>Viridiplantae</taxon>
        <taxon>Streptophyta</taxon>
        <taxon>Embryophyta</taxon>
        <taxon>Tracheophyta</taxon>
        <taxon>Spermatophyta</taxon>
        <taxon>Magnoliopsida</taxon>
        <taxon>Ranunculales</taxon>
        <taxon>Papaveraceae</taxon>
        <taxon>Papaveroideae</taxon>
        <taxon>Papaver</taxon>
    </lineage>
</organism>
<dbReference type="Gene3D" id="3.30.70.330">
    <property type="match status" value="2"/>
</dbReference>
<dbReference type="OMA" id="RMMDSNP"/>
<reference evidence="5 6" key="1">
    <citation type="journal article" date="2018" name="Science">
        <title>The opium poppy genome and morphinan production.</title>
        <authorList>
            <person name="Guo L."/>
            <person name="Winzer T."/>
            <person name="Yang X."/>
            <person name="Li Y."/>
            <person name="Ning Z."/>
            <person name="He Z."/>
            <person name="Teodor R."/>
            <person name="Lu Y."/>
            <person name="Bowser T.A."/>
            <person name="Graham I.A."/>
            <person name="Ye K."/>
        </authorList>
    </citation>
    <scope>NUCLEOTIDE SEQUENCE [LARGE SCALE GENOMIC DNA]</scope>
    <source>
        <strain evidence="6">cv. HN1</strain>
        <tissue evidence="5">Leaves</tissue>
    </source>
</reference>
<evidence type="ECO:0000256" key="1">
    <source>
        <dbReference type="ARBA" id="ARBA00022737"/>
    </source>
</evidence>
<dbReference type="AlphaFoldDB" id="A0A4Y7ILI0"/>
<dbReference type="Proteomes" id="UP000316621">
    <property type="component" value="Chromosome 2"/>
</dbReference>
<dbReference type="CDD" id="cd12254">
    <property type="entry name" value="RRM_hnRNPH_ESRPs_RBM12_like"/>
    <property type="match status" value="2"/>
</dbReference>
<accession>A0A4Y7ILI0</accession>
<dbReference type="InterPro" id="IPR000504">
    <property type="entry name" value="RRM_dom"/>
</dbReference>
<keyword evidence="6" id="KW-1185">Reference proteome</keyword>
<protein>
    <recommendedName>
        <fullName evidence="4">RRM domain-containing protein</fullName>
    </recommendedName>
</protein>
<dbReference type="Gramene" id="RZC48591">
    <property type="protein sequence ID" value="RZC48591"/>
    <property type="gene ID" value="C5167_017017"/>
</dbReference>
<dbReference type="STRING" id="3469.A0A4Y7ILI0"/>
<evidence type="ECO:0000313" key="5">
    <source>
        <dbReference type="EMBL" id="RZC48591.1"/>
    </source>
</evidence>
<keyword evidence="2 3" id="KW-0694">RNA-binding</keyword>
<dbReference type="PANTHER" id="PTHR13976">
    <property type="entry name" value="HETEROGENEOUS NUCLEAR RIBONUCLEOPROTEIN-RELATED"/>
    <property type="match status" value="1"/>
</dbReference>
<feature type="domain" description="RRM" evidence="4">
    <location>
        <begin position="175"/>
        <end position="252"/>
    </location>
</feature>
<name>A0A4Y7ILI0_PAPSO</name>
<sequence>MYGSRGAMLGSGGVSDGYGVGLKRQRMIESNPYFPVNTGASSYQPFGSYGGGWNLTFPVVRLRGLPFNCTDIDIYKFFGGLDIIDCLLVNKNGRFSGEAFVVFSNTVQSEVALQKDHQNMGRRYVEVFRCNKQDYYHAISAEMNYEGSYDEYRGSPPPRSSKRRSVDKDQLEYTEILKLRGLPFSATKSEILDFFGDFDLVEDSVHLACRADGKATGEAYVEFVSTDEAKRAMGKDKMTMGSRYVELFPSTPDEARRAASRSRH</sequence>